<dbReference type="Proteomes" id="UP000245657">
    <property type="component" value="Unassembled WGS sequence"/>
</dbReference>
<dbReference type="GeneID" id="97550110"/>
<feature type="transmembrane region" description="Helical" evidence="1">
    <location>
        <begin position="24"/>
        <end position="44"/>
    </location>
</feature>
<evidence type="ECO:0000256" key="1">
    <source>
        <dbReference type="SAM" id="Phobius"/>
    </source>
</evidence>
<organism evidence="2 3">
    <name type="scientific">Methanospirillum lacunae</name>
    <dbReference type="NCBI Taxonomy" id="668570"/>
    <lineage>
        <taxon>Archaea</taxon>
        <taxon>Methanobacteriati</taxon>
        <taxon>Methanobacteriota</taxon>
        <taxon>Stenosarchaea group</taxon>
        <taxon>Methanomicrobia</taxon>
        <taxon>Methanomicrobiales</taxon>
        <taxon>Methanospirillaceae</taxon>
        <taxon>Methanospirillum</taxon>
    </lineage>
</organism>
<reference evidence="2 3" key="1">
    <citation type="submission" date="2018-05" db="EMBL/GenBank/DDBJ databases">
        <title>Draft genome of Methanospirillum lacunae Ki8-1.</title>
        <authorList>
            <person name="Dueholm M.S."/>
            <person name="Nielsen P.H."/>
            <person name="Bakmann L.F."/>
            <person name="Otzen D.E."/>
        </authorList>
    </citation>
    <scope>NUCLEOTIDE SEQUENCE [LARGE SCALE GENOMIC DNA]</scope>
    <source>
        <strain evidence="2 3">Ki8-1</strain>
    </source>
</reference>
<feature type="transmembrane region" description="Helical" evidence="1">
    <location>
        <begin position="108"/>
        <end position="130"/>
    </location>
</feature>
<proteinExistence type="predicted"/>
<name>A0A2V2MU53_9EURY</name>
<keyword evidence="1" id="KW-0812">Transmembrane</keyword>
<dbReference type="SUPFAM" id="SSF103473">
    <property type="entry name" value="MFS general substrate transporter"/>
    <property type="match status" value="1"/>
</dbReference>
<evidence type="ECO:0008006" key="4">
    <source>
        <dbReference type="Google" id="ProtNLM"/>
    </source>
</evidence>
<protein>
    <recommendedName>
        <fullName evidence="4">Major facilitator superfamily (MFS) profile domain-containing protein</fullName>
    </recommendedName>
</protein>
<dbReference type="Gene3D" id="1.20.1250.20">
    <property type="entry name" value="MFS general substrate transporter like domains"/>
    <property type="match status" value="1"/>
</dbReference>
<gene>
    <name evidence="2" type="ORF">DK846_16875</name>
</gene>
<accession>A0A2V2MU53</accession>
<comment type="caution">
    <text evidence="2">The sequence shown here is derived from an EMBL/GenBank/DDBJ whole genome shotgun (WGS) entry which is preliminary data.</text>
</comment>
<dbReference type="EMBL" id="QGMY01000018">
    <property type="protein sequence ID" value="PWR69850.1"/>
    <property type="molecule type" value="Genomic_DNA"/>
</dbReference>
<dbReference type="AlphaFoldDB" id="A0A2V2MU53"/>
<keyword evidence="3" id="KW-1185">Reference proteome</keyword>
<keyword evidence="1" id="KW-1133">Transmembrane helix</keyword>
<dbReference type="InterPro" id="IPR036259">
    <property type="entry name" value="MFS_trans_sf"/>
</dbReference>
<evidence type="ECO:0000313" key="3">
    <source>
        <dbReference type="Proteomes" id="UP000245657"/>
    </source>
</evidence>
<evidence type="ECO:0000313" key="2">
    <source>
        <dbReference type="EMBL" id="PWR69850.1"/>
    </source>
</evidence>
<dbReference type="OrthoDB" id="386927at2157"/>
<dbReference type="RefSeq" id="WP_109970174.1">
    <property type="nucleotide sequence ID" value="NZ_CP176093.1"/>
</dbReference>
<sequence>MVSIGCIIITISASFLFSTFDDNTIILVIVVYLIIMRFSTTAFSSPNGRLIMSSCPQGAEGNASGILMTARYAGIALFQTIFAVRMYIDGVPRDGTPLVGRITHAMSLMGYQTVYLVAMVFAVLTLILVLHTRDEKI</sequence>
<keyword evidence="1" id="KW-0472">Membrane</keyword>
<feature type="transmembrane region" description="Helical" evidence="1">
    <location>
        <begin position="65"/>
        <end position="88"/>
    </location>
</feature>